<dbReference type="EMBL" id="JAEEGA010000015">
    <property type="protein sequence ID" value="MBP1043342.1"/>
    <property type="molecule type" value="Genomic_DNA"/>
</dbReference>
<dbReference type="RefSeq" id="WP_209531149.1">
    <property type="nucleotide sequence ID" value="NZ_JAEEGA010000015.1"/>
</dbReference>
<keyword evidence="4" id="KW-1185">Reference proteome</keyword>
<dbReference type="Proteomes" id="UP000674938">
    <property type="component" value="Unassembled WGS sequence"/>
</dbReference>
<accession>A0A940P8L2</accession>
<comment type="caution">
    <text evidence="3">The sequence shown here is derived from an EMBL/GenBank/DDBJ whole genome shotgun (WGS) entry which is preliminary data.</text>
</comment>
<dbReference type="InterPro" id="IPR025584">
    <property type="entry name" value="Cthe_2159"/>
</dbReference>
<evidence type="ECO:0000313" key="4">
    <source>
        <dbReference type="Proteomes" id="UP000674938"/>
    </source>
</evidence>
<feature type="compositionally biased region" description="Gly residues" evidence="1">
    <location>
        <begin position="604"/>
        <end position="621"/>
    </location>
</feature>
<feature type="compositionally biased region" description="Polar residues" evidence="1">
    <location>
        <begin position="593"/>
        <end position="603"/>
    </location>
</feature>
<evidence type="ECO:0000313" key="3">
    <source>
        <dbReference type="EMBL" id="MBP1043342.1"/>
    </source>
</evidence>
<proteinExistence type="predicted"/>
<organism evidence="3 4">
    <name type="scientific">Vagococcus allomyrinae</name>
    <dbReference type="NCBI Taxonomy" id="2794353"/>
    <lineage>
        <taxon>Bacteria</taxon>
        <taxon>Bacillati</taxon>
        <taxon>Bacillota</taxon>
        <taxon>Bacilli</taxon>
        <taxon>Lactobacillales</taxon>
        <taxon>Enterococcaceae</taxon>
        <taxon>Vagococcus</taxon>
    </lineage>
</organism>
<feature type="signal peptide" evidence="2">
    <location>
        <begin position="1"/>
        <end position="22"/>
    </location>
</feature>
<reference evidence="3" key="1">
    <citation type="submission" date="2020-12" db="EMBL/GenBank/DDBJ databases">
        <title>Vagococcus allomyrinae sp. nov. and Enterococcus lavae sp. nov., isolated from the larvae of Allomyrina dichotoma.</title>
        <authorList>
            <person name="Lee S.D."/>
        </authorList>
    </citation>
    <scope>NUCLEOTIDE SEQUENCE</scope>
    <source>
        <strain evidence="3">BWB3-3</strain>
    </source>
</reference>
<feature type="chain" id="PRO_5038460176" evidence="2">
    <location>
        <begin position="23"/>
        <end position="621"/>
    </location>
</feature>
<gene>
    <name evidence="3" type="ORF">I6N95_20170</name>
</gene>
<protein>
    <submittedName>
        <fullName evidence="3">Carbohydrate-binding domain-containing protein</fullName>
    </submittedName>
</protein>
<dbReference type="Pfam" id="PF14262">
    <property type="entry name" value="Cthe_2159"/>
    <property type="match status" value="1"/>
</dbReference>
<evidence type="ECO:0000256" key="1">
    <source>
        <dbReference type="SAM" id="MobiDB-lite"/>
    </source>
</evidence>
<feature type="region of interest" description="Disordered" evidence="1">
    <location>
        <begin position="593"/>
        <end position="621"/>
    </location>
</feature>
<keyword evidence="2" id="KW-0732">Signal</keyword>
<dbReference type="PROSITE" id="PS51257">
    <property type="entry name" value="PROKAR_LIPOPROTEIN"/>
    <property type="match status" value="1"/>
</dbReference>
<name>A0A940P8L2_9ENTE</name>
<dbReference type="AlphaFoldDB" id="A0A940P8L2"/>
<evidence type="ECO:0000256" key="2">
    <source>
        <dbReference type="SAM" id="SignalP"/>
    </source>
</evidence>
<sequence length="621" mass="62882">MSYQKSKKLLLLATLLTLSACQKVTETESTGGSSTATTATSDQTVTETEAADQYGVYSDKDKQEATVADATTTITLTGQSATVEGEGVTVKDGSLTITQAGTYAVSGELKEGQLKVAANKETDDVRIILNGATISNSTTAPIEIETADKVIITLAKGTTNVLTDNRKVKGDSDDTEPDAALFSKADLTLNGQGSLEVVSRYHDGIRSKDDLVLISGTYQIEAANNGLKGNDSISILAGNYEIKADNDGIQSSNSTDETKGWLAIDGGSFNVTTGRDGIQAETNLKISNGTITIEAGSGSTGTPSDTESLKGMKAGSGIQINTGKFTINSADDSLHANGSITIENGEFNLKTGDDGIHADDTLTINNGQVTVAESYEGLEAADIIIEDGTISVTSSDDGLNAGGGSDGADAGAGGFGKDNFGGGGGDYSITINGGVIFIDAEGDGIDSNGTVTQTGGTALVSGPTNGGNGALDYDGTYTISGGILVAAGSGGMAMLPSDSSSQASVGIYFDSSQGADQLINVADSDGNNIISFAPNKSYQHVAISAPDIQKGSEYTLSVGGTMTTDSQFGFAANSDYQGDKLLSLTIEEMTTSISQSGEAVSGNQMGGGGGGRGGGGGQPPR</sequence>